<dbReference type="SUPFAM" id="SSF51905">
    <property type="entry name" value="FAD/NAD(P)-binding domain"/>
    <property type="match status" value="1"/>
</dbReference>
<keyword evidence="2" id="KW-0503">Monooxygenase</keyword>
<dbReference type="RefSeq" id="WP_127746887.1">
    <property type="nucleotide sequence ID" value="NZ_CP033219.1"/>
</dbReference>
<dbReference type="OrthoDB" id="4230779at2"/>
<evidence type="ECO:0000259" key="3">
    <source>
        <dbReference type="Pfam" id="PF01494"/>
    </source>
</evidence>
<name>A0A3T0MXG8_9RHOB</name>
<sequence>MTILIAGGGIAGLTLGLTLHQIGVSFHIYEATAEIKPMGVGINLQPNAVRELLDLGLADELDAIGVKTQQYGFYSKLGKTIWEEPRGTWAGYAWPQYSVHRGALQMMLYRVLLDRAGPDCITTGARASGFENTASGASLLLADGRRIDGDLIVAADGIHSALRAQIAPDEGAPIWNGRILWRATTRAKAFLGGASMVMIGHDEVRLVAYPISTPDENGIATLNWIAEKSFDRSAAWKKEDWNRAADINDFLPDFANWQFDWIDVPALIKAAEVVYEYPMVDRDPLDRWTFGNVTLMGDAAHPTYPIGSNGAGQAIIDARVIGARILQHGITTAALQAFEDEVRPIATSVARANRSGNGPDAVLQQVEDLCGGDFDDINTVIPVTKLAAHAEKYKTLAGFSIKTLNAKPSIITAGARV</sequence>
<dbReference type="Gene3D" id="3.30.9.30">
    <property type="match status" value="1"/>
</dbReference>
<keyword evidence="5" id="KW-1185">Reference proteome</keyword>
<protein>
    <submittedName>
        <fullName evidence="4">Flavin-dependent oxidoreductase</fullName>
    </submittedName>
</protein>
<dbReference type="Pfam" id="PF01494">
    <property type="entry name" value="FAD_binding_3"/>
    <property type="match status" value="1"/>
</dbReference>
<dbReference type="NCBIfam" id="NF005720">
    <property type="entry name" value="PRK07538.1"/>
    <property type="match status" value="1"/>
</dbReference>
<evidence type="ECO:0000313" key="5">
    <source>
        <dbReference type="Proteomes" id="UP000283063"/>
    </source>
</evidence>
<evidence type="ECO:0000313" key="4">
    <source>
        <dbReference type="EMBL" id="AZV76449.1"/>
    </source>
</evidence>
<proteinExistence type="predicted"/>
<dbReference type="InterPro" id="IPR002938">
    <property type="entry name" value="FAD-bd"/>
</dbReference>
<dbReference type="EMBL" id="CP033219">
    <property type="protein sequence ID" value="AZV76449.1"/>
    <property type="molecule type" value="Genomic_DNA"/>
</dbReference>
<keyword evidence="1" id="KW-0560">Oxidoreductase</keyword>
<dbReference type="PANTHER" id="PTHR13789">
    <property type="entry name" value="MONOOXYGENASE"/>
    <property type="match status" value="1"/>
</dbReference>
<dbReference type="AlphaFoldDB" id="A0A3T0MXG8"/>
<dbReference type="GO" id="GO:0004497">
    <property type="term" value="F:monooxygenase activity"/>
    <property type="evidence" value="ECO:0007669"/>
    <property type="project" value="UniProtKB-KW"/>
</dbReference>
<organism evidence="4 5">
    <name type="scientific">Parasedimentitalea marina</name>
    <dbReference type="NCBI Taxonomy" id="2483033"/>
    <lineage>
        <taxon>Bacteria</taxon>
        <taxon>Pseudomonadati</taxon>
        <taxon>Pseudomonadota</taxon>
        <taxon>Alphaproteobacteria</taxon>
        <taxon>Rhodobacterales</taxon>
        <taxon>Paracoccaceae</taxon>
        <taxon>Parasedimentitalea</taxon>
    </lineage>
</organism>
<evidence type="ECO:0000256" key="1">
    <source>
        <dbReference type="ARBA" id="ARBA00023002"/>
    </source>
</evidence>
<gene>
    <name evidence="4" type="ORF">EBB79_00110</name>
</gene>
<feature type="domain" description="FAD-binding" evidence="3">
    <location>
        <begin position="2"/>
        <end position="351"/>
    </location>
</feature>
<dbReference type="GO" id="GO:0071949">
    <property type="term" value="F:FAD binding"/>
    <property type="evidence" value="ECO:0007669"/>
    <property type="project" value="InterPro"/>
</dbReference>
<dbReference type="SUPFAM" id="SSF54373">
    <property type="entry name" value="FAD-linked reductases, C-terminal domain"/>
    <property type="match status" value="1"/>
</dbReference>
<evidence type="ECO:0000256" key="2">
    <source>
        <dbReference type="ARBA" id="ARBA00023033"/>
    </source>
</evidence>
<dbReference type="Gene3D" id="3.50.50.60">
    <property type="entry name" value="FAD/NAD(P)-binding domain"/>
    <property type="match status" value="1"/>
</dbReference>
<dbReference type="KEGG" id="sedi:EBB79_00110"/>
<dbReference type="InterPro" id="IPR050493">
    <property type="entry name" value="FAD-dep_Monooxygenase_BioMet"/>
</dbReference>
<accession>A0A3T0MXG8</accession>
<dbReference type="InterPro" id="IPR036188">
    <property type="entry name" value="FAD/NAD-bd_sf"/>
</dbReference>
<dbReference type="PRINTS" id="PR00420">
    <property type="entry name" value="RNGMNOXGNASE"/>
</dbReference>
<reference evidence="4 5" key="1">
    <citation type="submission" date="2018-10" db="EMBL/GenBank/DDBJ databases">
        <title>Parasedimentitalea marina sp. nov., a psychrophilic bacterium isolated from deep seawater of the New Britain Trench.</title>
        <authorList>
            <person name="Cao J."/>
        </authorList>
    </citation>
    <scope>NUCLEOTIDE SEQUENCE [LARGE SCALE GENOMIC DNA]</scope>
    <source>
        <strain evidence="4 5">W43</strain>
    </source>
</reference>
<dbReference type="PANTHER" id="PTHR13789:SF268">
    <property type="entry name" value="5-METHYLPHENAZINE-1-CARBOXYLATE 1-MONOOXYGENASE"/>
    <property type="match status" value="1"/>
</dbReference>
<dbReference type="Proteomes" id="UP000283063">
    <property type="component" value="Chromosome"/>
</dbReference>